<feature type="compositionally biased region" description="Basic and acidic residues" evidence="1">
    <location>
        <begin position="43"/>
        <end position="53"/>
    </location>
</feature>
<name>A0AAD5DU75_9CHLO</name>
<dbReference type="EMBL" id="JADXDR010000052">
    <property type="protein sequence ID" value="KAI7842499.1"/>
    <property type="molecule type" value="Genomic_DNA"/>
</dbReference>
<accession>A0AAD5DU75</accession>
<gene>
    <name evidence="2" type="ORF">COHA_003853</name>
</gene>
<evidence type="ECO:0000256" key="1">
    <source>
        <dbReference type="SAM" id="MobiDB-lite"/>
    </source>
</evidence>
<feature type="region of interest" description="Disordered" evidence="1">
    <location>
        <begin position="1"/>
        <end position="71"/>
    </location>
</feature>
<proteinExistence type="predicted"/>
<sequence length="229" mass="22877">MSLKRDSPVTLHGGRGVAMQAERSGSGELPVARGGGGVSRLAPADDHHRRQDFVQEDLSPQASPGTGPTPVPATVGAAVAAAHAQQAAAVKGGGISAVPTAATTIKTTSTAPVHTAGREGGVTGQPAAGRTHGEPAVEYRSGPELYSDRPSLVRESREMLPGTMDKPSPVEVEKTRISADNTAGYDAGTAARGGGTGGTTEAMTGGLAAGGAIGDERRQGMGDIARGQL</sequence>
<feature type="compositionally biased region" description="Low complexity" evidence="1">
    <location>
        <begin position="62"/>
        <end position="71"/>
    </location>
</feature>
<feature type="region of interest" description="Disordered" evidence="1">
    <location>
        <begin position="183"/>
        <end position="229"/>
    </location>
</feature>
<keyword evidence="3" id="KW-1185">Reference proteome</keyword>
<comment type="caution">
    <text evidence="2">The sequence shown here is derived from an EMBL/GenBank/DDBJ whole genome shotgun (WGS) entry which is preliminary data.</text>
</comment>
<evidence type="ECO:0000313" key="2">
    <source>
        <dbReference type="EMBL" id="KAI7842499.1"/>
    </source>
</evidence>
<reference evidence="2" key="1">
    <citation type="submission" date="2020-11" db="EMBL/GenBank/DDBJ databases">
        <title>Chlorella ohadii genome sequencing and assembly.</title>
        <authorList>
            <person name="Murik O."/>
            <person name="Treves H."/>
            <person name="Kedem I."/>
            <person name="Shotland Y."/>
            <person name="Kaplan A."/>
        </authorList>
    </citation>
    <scope>NUCLEOTIDE SEQUENCE</scope>
    <source>
        <strain evidence="2">1</strain>
    </source>
</reference>
<evidence type="ECO:0000313" key="3">
    <source>
        <dbReference type="Proteomes" id="UP001205105"/>
    </source>
</evidence>
<organism evidence="2 3">
    <name type="scientific">Chlorella ohadii</name>
    <dbReference type="NCBI Taxonomy" id="2649997"/>
    <lineage>
        <taxon>Eukaryota</taxon>
        <taxon>Viridiplantae</taxon>
        <taxon>Chlorophyta</taxon>
        <taxon>core chlorophytes</taxon>
        <taxon>Trebouxiophyceae</taxon>
        <taxon>Chlorellales</taxon>
        <taxon>Chlorellaceae</taxon>
        <taxon>Chlorella clade</taxon>
        <taxon>Chlorella</taxon>
    </lineage>
</organism>
<feature type="region of interest" description="Disordered" evidence="1">
    <location>
        <begin position="108"/>
        <end position="147"/>
    </location>
</feature>
<dbReference type="AlphaFoldDB" id="A0AAD5DU75"/>
<dbReference type="Proteomes" id="UP001205105">
    <property type="component" value="Unassembled WGS sequence"/>
</dbReference>
<protein>
    <submittedName>
        <fullName evidence="2">Uncharacterized protein</fullName>
    </submittedName>
</protein>